<dbReference type="AlphaFoldDB" id="A0AA39JIN8"/>
<keyword evidence="3" id="KW-1185">Reference proteome</keyword>
<name>A0AA39JIN8_ARMTA</name>
<feature type="transmembrane region" description="Helical" evidence="1">
    <location>
        <begin position="59"/>
        <end position="79"/>
    </location>
</feature>
<comment type="caution">
    <text evidence="2">The sequence shown here is derived from an EMBL/GenBank/DDBJ whole genome shotgun (WGS) entry which is preliminary data.</text>
</comment>
<evidence type="ECO:0000256" key="1">
    <source>
        <dbReference type="SAM" id="Phobius"/>
    </source>
</evidence>
<feature type="transmembrane region" description="Helical" evidence="1">
    <location>
        <begin position="26"/>
        <end position="47"/>
    </location>
</feature>
<evidence type="ECO:0000313" key="3">
    <source>
        <dbReference type="Proteomes" id="UP001175211"/>
    </source>
</evidence>
<accession>A0AA39JIN8</accession>
<dbReference type="GeneID" id="85358103"/>
<keyword evidence="1" id="KW-0472">Membrane</keyword>
<keyword evidence="1" id="KW-0812">Transmembrane</keyword>
<reference evidence="2" key="1">
    <citation type="submission" date="2023-06" db="EMBL/GenBank/DDBJ databases">
        <authorList>
            <consortium name="Lawrence Berkeley National Laboratory"/>
            <person name="Ahrendt S."/>
            <person name="Sahu N."/>
            <person name="Indic B."/>
            <person name="Wong-Bajracharya J."/>
            <person name="Merenyi Z."/>
            <person name="Ke H.-M."/>
            <person name="Monk M."/>
            <person name="Kocsube S."/>
            <person name="Drula E."/>
            <person name="Lipzen A."/>
            <person name="Balint B."/>
            <person name="Henrissat B."/>
            <person name="Andreopoulos B."/>
            <person name="Martin F.M."/>
            <person name="Harder C.B."/>
            <person name="Rigling D."/>
            <person name="Ford K.L."/>
            <person name="Foster G.D."/>
            <person name="Pangilinan J."/>
            <person name="Papanicolaou A."/>
            <person name="Barry K."/>
            <person name="LaButti K."/>
            <person name="Viragh M."/>
            <person name="Koriabine M."/>
            <person name="Yan M."/>
            <person name="Riley R."/>
            <person name="Champramary S."/>
            <person name="Plett K.L."/>
            <person name="Tsai I.J."/>
            <person name="Slot J."/>
            <person name="Sipos G."/>
            <person name="Plett J."/>
            <person name="Nagy L.G."/>
            <person name="Grigoriev I.V."/>
        </authorList>
    </citation>
    <scope>NUCLEOTIDE SEQUENCE</scope>
    <source>
        <strain evidence="2">CCBAS 213</strain>
    </source>
</reference>
<keyword evidence="1" id="KW-1133">Transmembrane helix</keyword>
<dbReference type="EMBL" id="JAUEPS010000064">
    <property type="protein sequence ID" value="KAK0442481.1"/>
    <property type="molecule type" value="Genomic_DNA"/>
</dbReference>
<protein>
    <submittedName>
        <fullName evidence="2">Uncharacterized protein</fullName>
    </submittedName>
</protein>
<organism evidence="2 3">
    <name type="scientific">Armillaria tabescens</name>
    <name type="common">Ringless honey mushroom</name>
    <name type="synonym">Agaricus tabescens</name>
    <dbReference type="NCBI Taxonomy" id="1929756"/>
    <lineage>
        <taxon>Eukaryota</taxon>
        <taxon>Fungi</taxon>
        <taxon>Dikarya</taxon>
        <taxon>Basidiomycota</taxon>
        <taxon>Agaricomycotina</taxon>
        <taxon>Agaricomycetes</taxon>
        <taxon>Agaricomycetidae</taxon>
        <taxon>Agaricales</taxon>
        <taxon>Marasmiineae</taxon>
        <taxon>Physalacriaceae</taxon>
        <taxon>Desarmillaria</taxon>
    </lineage>
</organism>
<dbReference type="RefSeq" id="XP_060324299.1">
    <property type="nucleotide sequence ID" value="XM_060474555.1"/>
</dbReference>
<evidence type="ECO:0000313" key="2">
    <source>
        <dbReference type="EMBL" id="KAK0442481.1"/>
    </source>
</evidence>
<sequence length="98" mass="10277">MSDAEIVWTQILQSIGGGMGSVMIQVGAQASVLHIDVAMVTAVALLLTEIGGATGSDTGAFCCVLYGILCVAKCVMYLFAVPLLTRVSECRKLVRNII</sequence>
<gene>
    <name evidence="2" type="ORF">EV420DRAFT_1578180</name>
</gene>
<proteinExistence type="predicted"/>
<dbReference type="Proteomes" id="UP001175211">
    <property type="component" value="Unassembled WGS sequence"/>
</dbReference>